<evidence type="ECO:0000259" key="3">
    <source>
        <dbReference type="PROSITE" id="PS51186"/>
    </source>
</evidence>
<evidence type="ECO:0000256" key="2">
    <source>
        <dbReference type="ARBA" id="ARBA00023315"/>
    </source>
</evidence>
<dbReference type="SUPFAM" id="SSF55729">
    <property type="entry name" value="Acyl-CoA N-acyltransferases (Nat)"/>
    <property type="match status" value="1"/>
</dbReference>
<accession>A0ABT3Z9L1</accession>
<dbReference type="Gene3D" id="3.40.630.30">
    <property type="match status" value="1"/>
</dbReference>
<keyword evidence="5" id="KW-1185">Reference proteome</keyword>
<evidence type="ECO:0000313" key="5">
    <source>
        <dbReference type="Proteomes" id="UP001073227"/>
    </source>
</evidence>
<dbReference type="InterPro" id="IPR016181">
    <property type="entry name" value="Acyl_CoA_acyltransferase"/>
</dbReference>
<feature type="domain" description="N-acetyltransferase" evidence="3">
    <location>
        <begin position="2"/>
        <end position="148"/>
    </location>
</feature>
<dbReference type="RefSeq" id="WP_267653976.1">
    <property type="nucleotide sequence ID" value="NZ_JAOVZR010000001.1"/>
</dbReference>
<evidence type="ECO:0000256" key="1">
    <source>
        <dbReference type="ARBA" id="ARBA00022679"/>
    </source>
</evidence>
<dbReference type="InterPro" id="IPR000182">
    <property type="entry name" value="GNAT_dom"/>
</dbReference>
<dbReference type="Pfam" id="PF00583">
    <property type="entry name" value="Acetyltransf_1"/>
    <property type="match status" value="1"/>
</dbReference>
<dbReference type="InterPro" id="IPR050832">
    <property type="entry name" value="Bact_Acetyltransf"/>
</dbReference>
<keyword evidence="2" id="KW-0012">Acyltransferase</keyword>
<evidence type="ECO:0000313" key="4">
    <source>
        <dbReference type="EMBL" id="MCY0148409.1"/>
    </source>
</evidence>
<dbReference type="Proteomes" id="UP001073227">
    <property type="component" value="Unassembled WGS sequence"/>
</dbReference>
<protein>
    <submittedName>
        <fullName evidence="4">GNAT family N-acetyltransferase</fullName>
    </submittedName>
</protein>
<proteinExistence type="predicted"/>
<dbReference type="CDD" id="cd04301">
    <property type="entry name" value="NAT_SF"/>
    <property type="match status" value="1"/>
</dbReference>
<dbReference type="PROSITE" id="PS51186">
    <property type="entry name" value="GNAT"/>
    <property type="match status" value="1"/>
</dbReference>
<organism evidence="4 5">
    <name type="scientific">Hoeflea algicola</name>
    <dbReference type="NCBI Taxonomy" id="2983763"/>
    <lineage>
        <taxon>Bacteria</taxon>
        <taxon>Pseudomonadati</taxon>
        <taxon>Pseudomonadota</taxon>
        <taxon>Alphaproteobacteria</taxon>
        <taxon>Hyphomicrobiales</taxon>
        <taxon>Rhizobiaceae</taxon>
        <taxon>Hoeflea</taxon>
    </lineage>
</organism>
<name>A0ABT3Z9L1_9HYPH</name>
<reference evidence="4" key="1">
    <citation type="submission" date="2022-10" db="EMBL/GenBank/DDBJ databases">
        <title>Hoeflea sp. G2-23, isolated from marine algae.</title>
        <authorList>
            <person name="Kristyanto S."/>
            <person name="Kim J.M."/>
            <person name="Jeon C.O."/>
        </authorList>
    </citation>
    <scope>NUCLEOTIDE SEQUENCE</scope>
    <source>
        <strain evidence="4">G2-23</strain>
    </source>
</reference>
<dbReference type="EMBL" id="JAOVZR010000001">
    <property type="protein sequence ID" value="MCY0148409.1"/>
    <property type="molecule type" value="Genomic_DNA"/>
</dbReference>
<comment type="caution">
    <text evidence="4">The sequence shown here is derived from an EMBL/GenBank/DDBJ whole genome shotgun (WGS) entry which is preliminary data.</text>
</comment>
<gene>
    <name evidence="4" type="ORF">OEG84_11980</name>
</gene>
<sequence length="156" mass="17310">MKGLRGATLTDLAAIEVFQRAAYARTEAVIGVRAIPLEWDYRVIMEECEIWLDERDGALLGVLILRILEDRLFLESIATAEQVSGSGVGRALMETAFARARKLGLKRVELITNGRNPAAGWYRKLGFSVDQEEQQPDRKVLHMSVPVAGDPSSLVE</sequence>
<keyword evidence="1" id="KW-0808">Transferase</keyword>
<dbReference type="PANTHER" id="PTHR43877">
    <property type="entry name" value="AMINOALKYLPHOSPHONATE N-ACETYLTRANSFERASE-RELATED-RELATED"/>
    <property type="match status" value="1"/>
</dbReference>